<evidence type="ECO:0000256" key="4">
    <source>
        <dbReference type="SAM" id="MobiDB-lite"/>
    </source>
</evidence>
<evidence type="ECO:0000256" key="2">
    <source>
        <dbReference type="ARBA" id="ARBA00023125"/>
    </source>
</evidence>
<comment type="caution">
    <text evidence="6">The sequence shown here is derived from an EMBL/GenBank/DDBJ whole genome shotgun (WGS) entry which is preliminary data.</text>
</comment>
<organism evidence="6 7">
    <name type="scientific">Enorma phocaeensis</name>
    <dbReference type="NCBI Taxonomy" id="1871019"/>
    <lineage>
        <taxon>Bacteria</taxon>
        <taxon>Bacillati</taxon>
        <taxon>Actinomycetota</taxon>
        <taxon>Coriobacteriia</taxon>
        <taxon>Coriobacteriales</taxon>
        <taxon>Coriobacteriaceae</taxon>
        <taxon>Enorma</taxon>
    </lineage>
</organism>
<dbReference type="Gene3D" id="1.10.10.60">
    <property type="entry name" value="Homeodomain-like"/>
    <property type="match status" value="2"/>
</dbReference>
<dbReference type="SUPFAM" id="SSF46689">
    <property type="entry name" value="Homeodomain-like"/>
    <property type="match status" value="2"/>
</dbReference>
<dbReference type="PANTHER" id="PTHR43280">
    <property type="entry name" value="ARAC-FAMILY TRANSCRIPTIONAL REGULATOR"/>
    <property type="match status" value="1"/>
</dbReference>
<keyword evidence="3" id="KW-0804">Transcription</keyword>
<dbReference type="PROSITE" id="PS01124">
    <property type="entry name" value="HTH_ARAC_FAMILY_2"/>
    <property type="match status" value="1"/>
</dbReference>
<keyword evidence="7" id="KW-1185">Reference proteome</keyword>
<dbReference type="PRINTS" id="PR00032">
    <property type="entry name" value="HTHARAC"/>
</dbReference>
<dbReference type="EMBL" id="JAUDDZ010000002">
    <property type="protein sequence ID" value="MDM8274270.1"/>
    <property type="molecule type" value="Genomic_DNA"/>
</dbReference>
<accession>A0ABT7V6Z0</accession>
<gene>
    <name evidence="6" type="ORF">QUW28_01975</name>
</gene>
<proteinExistence type="predicted"/>
<keyword evidence="1" id="KW-0805">Transcription regulation</keyword>
<protein>
    <submittedName>
        <fullName evidence="6">AraC family transcriptional regulator</fullName>
    </submittedName>
</protein>
<dbReference type="Pfam" id="PF12833">
    <property type="entry name" value="HTH_18"/>
    <property type="match status" value="1"/>
</dbReference>
<reference evidence="7" key="1">
    <citation type="submission" date="2023-06" db="EMBL/GenBank/DDBJ databases">
        <title>Identification and characterization of horizontal gene transfer across gut microbiota members of farm animals based on homology search.</title>
        <authorList>
            <person name="Zeman M."/>
            <person name="Kubasova T."/>
            <person name="Jahodarova E."/>
            <person name="Nykrynova M."/>
            <person name="Rychlik I."/>
        </authorList>
    </citation>
    <scope>NUCLEOTIDE SEQUENCE [LARGE SCALE GENOMIC DNA]</scope>
    <source>
        <strain evidence="7">154_Feed</strain>
    </source>
</reference>
<feature type="domain" description="HTH araC/xylS-type" evidence="5">
    <location>
        <begin position="253"/>
        <end position="351"/>
    </location>
</feature>
<feature type="region of interest" description="Disordered" evidence="4">
    <location>
        <begin position="1"/>
        <end position="31"/>
    </location>
</feature>
<dbReference type="PANTHER" id="PTHR43280:SF2">
    <property type="entry name" value="HTH-TYPE TRANSCRIPTIONAL REGULATOR EXSA"/>
    <property type="match status" value="1"/>
</dbReference>
<dbReference type="InterPro" id="IPR018060">
    <property type="entry name" value="HTH_AraC"/>
</dbReference>
<dbReference type="InterPro" id="IPR020449">
    <property type="entry name" value="Tscrpt_reg_AraC-type_HTH"/>
</dbReference>
<name>A0ABT7V6Z0_9ACTN</name>
<dbReference type="RefSeq" id="WP_289544133.1">
    <property type="nucleotide sequence ID" value="NZ_JAUDDZ010000002.1"/>
</dbReference>
<evidence type="ECO:0000313" key="7">
    <source>
        <dbReference type="Proteomes" id="UP001529421"/>
    </source>
</evidence>
<sequence>MDGKVTQDASASRKSPERPARHAPQAALPHVSPLLPRMRDPLAAAFEPQVEQLGVPLVRDGDALRGVASNELVDAEVSVRLVGGCFAITSHRIRVKHDVRFYEQGFRGLCMSSLAADCVPLCPVVQPDRLKERGNVVTFGMEGEQTCCWLRAGTAQDATSVMMLPGWISGLGERERLEARKIMGEAGSAFEGDGTPRLDRAIRAAALAGGTGGTGEAVVRSVRRALALALAWHEARDRAEQAAGTHAQARLVREAKRLVENNLSDELTLDELAHDLLTSRSRLCAAFQQETGMGVGAFVRHARIRRARELLGIGSLSIAEIAREVGYPRASSFSVAFKREMGMGPSAWREGAL</sequence>
<dbReference type="InterPro" id="IPR009057">
    <property type="entry name" value="Homeodomain-like_sf"/>
</dbReference>
<dbReference type="SMART" id="SM00342">
    <property type="entry name" value="HTH_ARAC"/>
    <property type="match status" value="1"/>
</dbReference>
<evidence type="ECO:0000256" key="1">
    <source>
        <dbReference type="ARBA" id="ARBA00023015"/>
    </source>
</evidence>
<keyword evidence="2" id="KW-0238">DNA-binding</keyword>
<evidence type="ECO:0000256" key="3">
    <source>
        <dbReference type="ARBA" id="ARBA00023163"/>
    </source>
</evidence>
<evidence type="ECO:0000259" key="5">
    <source>
        <dbReference type="PROSITE" id="PS01124"/>
    </source>
</evidence>
<evidence type="ECO:0000313" key="6">
    <source>
        <dbReference type="EMBL" id="MDM8274270.1"/>
    </source>
</evidence>
<dbReference type="Proteomes" id="UP001529421">
    <property type="component" value="Unassembled WGS sequence"/>
</dbReference>